<dbReference type="Gene3D" id="3.10.10.10">
    <property type="entry name" value="HIV Type 1 Reverse Transcriptase, subunit A, domain 1"/>
    <property type="match status" value="1"/>
</dbReference>
<keyword evidence="8" id="KW-0511">Multifunctional enzyme</keyword>
<dbReference type="InterPro" id="IPR043128">
    <property type="entry name" value="Rev_trsase/Diguanyl_cyclase"/>
</dbReference>
<dbReference type="InterPro" id="IPR050951">
    <property type="entry name" value="Retrovirus_Pol_polyprotein"/>
</dbReference>
<dbReference type="Pfam" id="PF00078">
    <property type="entry name" value="RVT_1"/>
    <property type="match status" value="1"/>
</dbReference>
<dbReference type="GO" id="GO:0004190">
    <property type="term" value="F:aspartic-type endopeptidase activity"/>
    <property type="evidence" value="ECO:0007669"/>
    <property type="project" value="InterPro"/>
</dbReference>
<feature type="domain" description="Reverse transcriptase" evidence="10">
    <location>
        <begin position="520"/>
        <end position="698"/>
    </location>
</feature>
<evidence type="ECO:0000256" key="7">
    <source>
        <dbReference type="ARBA" id="ARBA00022918"/>
    </source>
</evidence>
<dbReference type="GO" id="GO:0015074">
    <property type="term" value="P:DNA integration"/>
    <property type="evidence" value="ECO:0007669"/>
    <property type="project" value="InterPro"/>
</dbReference>
<dbReference type="InterPro" id="IPR001995">
    <property type="entry name" value="Peptidase_A2_cat"/>
</dbReference>
<dbReference type="PANTHER" id="PTHR37984:SF5">
    <property type="entry name" value="PROTEIN NYNRIN-LIKE"/>
    <property type="match status" value="1"/>
</dbReference>
<dbReference type="FunFam" id="3.30.420.10:FF:000063">
    <property type="entry name" value="Retrovirus-related Pol polyprotein from transposon 297-like Protein"/>
    <property type="match status" value="1"/>
</dbReference>
<dbReference type="PANTHER" id="PTHR37984">
    <property type="entry name" value="PROTEIN CBG26694"/>
    <property type="match status" value="1"/>
</dbReference>
<dbReference type="Gene3D" id="3.30.70.270">
    <property type="match status" value="2"/>
</dbReference>
<accession>A0A7T8JZ00</accession>
<keyword evidence="5" id="KW-0255">Endonuclease</keyword>
<keyword evidence="6" id="KW-0378">Hydrolase</keyword>
<keyword evidence="2" id="KW-0808">Transferase</keyword>
<evidence type="ECO:0000313" key="12">
    <source>
        <dbReference type="EMBL" id="QQP40437.1"/>
    </source>
</evidence>
<dbReference type="AlphaFoldDB" id="A0A7T8JZ00"/>
<dbReference type="InterPro" id="IPR041577">
    <property type="entry name" value="RT_RNaseH_2"/>
</dbReference>
<dbReference type="CDD" id="cd09274">
    <property type="entry name" value="RNase_HI_RT_Ty3"/>
    <property type="match status" value="1"/>
</dbReference>
<evidence type="ECO:0000313" key="13">
    <source>
        <dbReference type="Proteomes" id="UP000595437"/>
    </source>
</evidence>
<dbReference type="GO" id="GO:0004519">
    <property type="term" value="F:endonuclease activity"/>
    <property type="evidence" value="ECO:0007669"/>
    <property type="project" value="UniProtKB-KW"/>
</dbReference>
<keyword evidence="7" id="KW-0695">RNA-directed DNA polymerase</keyword>
<dbReference type="InterPro" id="IPR041588">
    <property type="entry name" value="Integrase_H2C2"/>
</dbReference>
<dbReference type="InterPro" id="IPR001584">
    <property type="entry name" value="Integrase_cat-core"/>
</dbReference>
<proteinExistence type="predicted"/>
<name>A0A7T8JZ00_CALRO</name>
<protein>
    <recommendedName>
        <fullName evidence="1">RNA-directed DNA polymerase</fullName>
        <ecNumber evidence="1">2.7.7.49</ecNumber>
    </recommendedName>
</protein>
<dbReference type="Gene3D" id="1.10.340.70">
    <property type="match status" value="1"/>
</dbReference>
<evidence type="ECO:0000256" key="6">
    <source>
        <dbReference type="ARBA" id="ARBA00022801"/>
    </source>
</evidence>
<dbReference type="InterPro" id="IPR021109">
    <property type="entry name" value="Peptidase_aspartic_dom_sf"/>
</dbReference>
<evidence type="ECO:0000256" key="4">
    <source>
        <dbReference type="ARBA" id="ARBA00022722"/>
    </source>
</evidence>
<dbReference type="PROSITE" id="PS50994">
    <property type="entry name" value="INTEGRASE"/>
    <property type="match status" value="1"/>
</dbReference>
<feature type="domain" description="Peptidase A2" evidence="9">
    <location>
        <begin position="364"/>
        <end position="399"/>
    </location>
</feature>
<dbReference type="GO" id="GO:0003964">
    <property type="term" value="F:RNA-directed DNA polymerase activity"/>
    <property type="evidence" value="ECO:0007669"/>
    <property type="project" value="UniProtKB-KW"/>
</dbReference>
<dbReference type="Pfam" id="PF17919">
    <property type="entry name" value="RT_RNaseH_2"/>
    <property type="match status" value="1"/>
</dbReference>
<keyword evidence="3" id="KW-0548">Nucleotidyltransferase</keyword>
<feature type="domain" description="Integrase catalytic" evidence="11">
    <location>
        <begin position="1061"/>
        <end position="1223"/>
    </location>
</feature>
<gene>
    <name evidence="12" type="ORF">FKW44_014470</name>
</gene>
<dbReference type="CDD" id="cd01647">
    <property type="entry name" value="RT_LTR"/>
    <property type="match status" value="1"/>
</dbReference>
<dbReference type="Proteomes" id="UP000595437">
    <property type="component" value="Chromosome 9"/>
</dbReference>
<dbReference type="InterPro" id="IPR043502">
    <property type="entry name" value="DNA/RNA_pol_sf"/>
</dbReference>
<dbReference type="Pfam" id="PF17921">
    <property type="entry name" value="Integrase_H2C2"/>
    <property type="match status" value="1"/>
</dbReference>
<dbReference type="GO" id="GO:0042575">
    <property type="term" value="C:DNA polymerase complex"/>
    <property type="evidence" value="ECO:0007669"/>
    <property type="project" value="UniProtKB-ARBA"/>
</dbReference>
<evidence type="ECO:0000259" key="11">
    <source>
        <dbReference type="PROSITE" id="PS50994"/>
    </source>
</evidence>
<evidence type="ECO:0000256" key="8">
    <source>
        <dbReference type="ARBA" id="ARBA00023268"/>
    </source>
</evidence>
<dbReference type="PROSITE" id="PS50878">
    <property type="entry name" value="RT_POL"/>
    <property type="match status" value="1"/>
</dbReference>
<dbReference type="InterPro" id="IPR000477">
    <property type="entry name" value="RT_dom"/>
</dbReference>
<dbReference type="FunFam" id="1.10.340.70:FF:000003">
    <property type="entry name" value="Protein CBG25708"/>
    <property type="match status" value="1"/>
</dbReference>
<keyword evidence="4" id="KW-0540">Nuclease</keyword>
<evidence type="ECO:0000256" key="2">
    <source>
        <dbReference type="ARBA" id="ARBA00022679"/>
    </source>
</evidence>
<dbReference type="SUPFAM" id="SSF56672">
    <property type="entry name" value="DNA/RNA polymerases"/>
    <property type="match status" value="1"/>
</dbReference>
<dbReference type="InterPro" id="IPR012337">
    <property type="entry name" value="RNaseH-like_sf"/>
</dbReference>
<dbReference type="FunFam" id="3.10.20.370:FF:000001">
    <property type="entry name" value="Retrovirus-related Pol polyprotein from transposon 17.6-like protein"/>
    <property type="match status" value="1"/>
</dbReference>
<dbReference type="Pfam" id="PF00665">
    <property type="entry name" value="rve"/>
    <property type="match status" value="1"/>
</dbReference>
<dbReference type="FunFam" id="3.30.70.270:FF:000020">
    <property type="entry name" value="Transposon Tf2-6 polyprotein-like Protein"/>
    <property type="match status" value="1"/>
</dbReference>
<dbReference type="GO" id="GO:0003676">
    <property type="term" value="F:nucleic acid binding"/>
    <property type="evidence" value="ECO:0007669"/>
    <property type="project" value="InterPro"/>
</dbReference>
<feature type="non-terminal residue" evidence="12">
    <location>
        <position position="1243"/>
    </location>
</feature>
<evidence type="ECO:0000256" key="3">
    <source>
        <dbReference type="ARBA" id="ARBA00022695"/>
    </source>
</evidence>
<dbReference type="Gene3D" id="3.30.420.10">
    <property type="entry name" value="Ribonuclease H-like superfamily/Ribonuclease H"/>
    <property type="match status" value="1"/>
</dbReference>
<reference evidence="13" key="1">
    <citation type="submission" date="2021-01" db="EMBL/GenBank/DDBJ databases">
        <title>Caligus Genome Assembly.</title>
        <authorList>
            <person name="Gallardo-Escarate C."/>
        </authorList>
    </citation>
    <scope>NUCLEOTIDE SEQUENCE [LARGE SCALE GENOMIC DNA]</scope>
</reference>
<evidence type="ECO:0000259" key="10">
    <source>
        <dbReference type="PROSITE" id="PS50878"/>
    </source>
</evidence>
<dbReference type="GO" id="GO:0006508">
    <property type="term" value="P:proteolysis"/>
    <property type="evidence" value="ECO:0007669"/>
    <property type="project" value="InterPro"/>
</dbReference>
<dbReference type="SUPFAM" id="SSF53098">
    <property type="entry name" value="Ribonuclease H-like"/>
    <property type="match status" value="1"/>
</dbReference>
<evidence type="ECO:0000256" key="1">
    <source>
        <dbReference type="ARBA" id="ARBA00012493"/>
    </source>
</evidence>
<dbReference type="EMBL" id="CP045898">
    <property type="protein sequence ID" value="QQP40437.1"/>
    <property type="molecule type" value="Genomic_DNA"/>
</dbReference>
<sequence length="1243" mass="139349">MRKLLARLTLAELRAECVRMELCQDGEELTSMKKPELARLIKEFLLACGNDPTSFDFSAEAAEEPEVGPLTNPTYSTSSNLGVSQPPSFSLVGPRRGHRWAAWSDEFQTYVSLFGELSPERKTALLLHCAGSEVQQWKKTLTVVPAEDEDQYSALLRAMNDAFSPVESILFERYRLGEIKQLVGEPLDDFATRLRVQARFCKLLCASCNAPCEEDALVASMIKNTTSSKFRQLVFEKRLSRLDEVLQLGRALESAEVHSQEMIKESVLASEYKGPKGTRRVGGNPNPQTPAMKPIKCKFCAGMHMPLKSQCKAYGKTCNQCGRMNHFASCCEMSNSVVSKVTELPHSGASKRAFVNAVVEGQSLTFLLDLGANVNVLPRRFIPAERTQKHEGHIVAFGGDRIPTLGSVHLPLHLKGSRPKSVTFLVTDTQQPILGSQACIDLGLVTVHRPSFLCNQLNLEEPSLKVLNKEFDHLFKESEAHTMNHTKAVVHVKEDAQPRYLRARPVPLALRDRVKEELVDRGTLERVESSEWASPIVTVLKPEGKVRICADNTCTISPVIEKHLYPLPHPDELFGDLSGAEVFSKLDFRHCYEQYELDARSKDLLTINTPLGLMRYKALPYGLSSAPAIVQAAQEKLLDGIENVKIYIDDLLVYSKSMREHQITLRKIYERLSAAGARLNLKKCIFGTHEFTYLGFKVSKQGKAVDPNLVRPVLEFPTPSTSSQVKSFLGLVQFYGQFVKNLSLVAAPLHELAKPTVDFAWSKEAEECFETIKKTLSNAPILTYYDPVLPLYLSTDASPIGLGAVLSHVIDGVDRPIAFASRKLSAAEKNYSQIDREATGIMFGLNRFERHLLGRKFTIRTDHKPLEYILTPRKELPLVVTARLSRFALRLAMFSYEITHVKGSLNLNADALSRGPLDPPDDAIDDTGKLQCLALSSYSTEVRELQKATEEDESLSAVIEAARTDNWSKVTQKSFLSKRHQFSIKDNMLFWGIRFVVPSSLRSKFIEELHLSHRGIVKMKATSRSKVWWPNIDQDIEDLVNVCSTCQSNAPSPPSKFVPFSPASPWERVHIDFLHFKNKDFLILVDAGSKWIEAASMTNTSTVHTLQRLLYWFSRFGFPKGVHSDNGPQFANPAFRARLSEWGVKLTLSPPYHPQSNGQAERAVRILKDLMRKNPNIPVDELLFTYRSTPLACGKSPAELLLARPVRTRLDGLLPLSAKQSKEPVRVKAPVWCKNFNAKTPKW</sequence>
<dbReference type="Gene3D" id="3.10.20.370">
    <property type="match status" value="1"/>
</dbReference>
<keyword evidence="13" id="KW-1185">Reference proteome</keyword>
<dbReference type="EC" id="2.7.7.49" evidence="1"/>
<dbReference type="SUPFAM" id="SSF50630">
    <property type="entry name" value="Acid proteases"/>
    <property type="match status" value="1"/>
</dbReference>
<dbReference type="InterPro" id="IPR036397">
    <property type="entry name" value="RNaseH_sf"/>
</dbReference>
<evidence type="ECO:0000256" key="5">
    <source>
        <dbReference type="ARBA" id="ARBA00022759"/>
    </source>
</evidence>
<evidence type="ECO:0000259" key="9">
    <source>
        <dbReference type="PROSITE" id="PS50175"/>
    </source>
</evidence>
<dbReference type="OrthoDB" id="6380665at2759"/>
<dbReference type="Gene3D" id="2.40.70.10">
    <property type="entry name" value="Acid Proteases"/>
    <property type="match status" value="1"/>
</dbReference>
<organism evidence="12 13">
    <name type="scientific">Caligus rogercresseyi</name>
    <name type="common">Sea louse</name>
    <dbReference type="NCBI Taxonomy" id="217165"/>
    <lineage>
        <taxon>Eukaryota</taxon>
        <taxon>Metazoa</taxon>
        <taxon>Ecdysozoa</taxon>
        <taxon>Arthropoda</taxon>
        <taxon>Crustacea</taxon>
        <taxon>Multicrustacea</taxon>
        <taxon>Hexanauplia</taxon>
        <taxon>Copepoda</taxon>
        <taxon>Siphonostomatoida</taxon>
        <taxon>Caligidae</taxon>
        <taxon>Caligus</taxon>
    </lineage>
</organism>
<dbReference type="PROSITE" id="PS50175">
    <property type="entry name" value="ASP_PROT_RETROV"/>
    <property type="match status" value="1"/>
</dbReference>